<dbReference type="AlphaFoldDB" id="A0A2V5IQA3"/>
<protein>
    <submittedName>
        <fullName evidence="2">Uncharacterized protein</fullName>
    </submittedName>
</protein>
<gene>
    <name evidence="2" type="ORF">BO99DRAFT_42466</name>
</gene>
<evidence type="ECO:0000313" key="2">
    <source>
        <dbReference type="EMBL" id="PYI22026.1"/>
    </source>
</evidence>
<feature type="transmembrane region" description="Helical" evidence="1">
    <location>
        <begin position="75"/>
        <end position="92"/>
    </location>
</feature>
<dbReference type="Proteomes" id="UP000249829">
    <property type="component" value="Unassembled WGS sequence"/>
</dbReference>
<proteinExistence type="predicted"/>
<name>A0A2V5IQA3_ASPV1</name>
<reference evidence="2 3" key="1">
    <citation type="submission" date="2018-02" db="EMBL/GenBank/DDBJ databases">
        <title>The genomes of Aspergillus section Nigri reveals drivers in fungal speciation.</title>
        <authorList>
            <consortium name="DOE Joint Genome Institute"/>
            <person name="Vesth T.C."/>
            <person name="Nybo J."/>
            <person name="Theobald S."/>
            <person name="Brandl J."/>
            <person name="Frisvad J.C."/>
            <person name="Nielsen K.F."/>
            <person name="Lyhne E.K."/>
            <person name="Kogle M.E."/>
            <person name="Kuo A."/>
            <person name="Riley R."/>
            <person name="Clum A."/>
            <person name="Nolan M."/>
            <person name="Lipzen A."/>
            <person name="Salamov A."/>
            <person name="Henrissat B."/>
            <person name="Wiebenga A."/>
            <person name="De vries R.P."/>
            <person name="Grigoriev I.V."/>
            <person name="Mortensen U.H."/>
            <person name="Andersen M.R."/>
            <person name="Baker S.E."/>
        </authorList>
    </citation>
    <scope>NUCLEOTIDE SEQUENCE [LARGE SCALE GENOMIC DNA]</scope>
    <source>
        <strain evidence="2 3">CBS 115571</strain>
    </source>
</reference>
<organism evidence="2 3">
    <name type="scientific">Aspergillus violaceofuscus (strain CBS 115571)</name>
    <dbReference type="NCBI Taxonomy" id="1450538"/>
    <lineage>
        <taxon>Eukaryota</taxon>
        <taxon>Fungi</taxon>
        <taxon>Dikarya</taxon>
        <taxon>Ascomycota</taxon>
        <taxon>Pezizomycotina</taxon>
        <taxon>Eurotiomycetes</taxon>
        <taxon>Eurotiomycetidae</taxon>
        <taxon>Eurotiales</taxon>
        <taxon>Aspergillaceae</taxon>
        <taxon>Aspergillus</taxon>
    </lineage>
</organism>
<dbReference type="EMBL" id="KZ825113">
    <property type="protein sequence ID" value="PYI22026.1"/>
    <property type="molecule type" value="Genomic_DNA"/>
</dbReference>
<evidence type="ECO:0000256" key="1">
    <source>
        <dbReference type="SAM" id="Phobius"/>
    </source>
</evidence>
<evidence type="ECO:0000313" key="3">
    <source>
        <dbReference type="Proteomes" id="UP000249829"/>
    </source>
</evidence>
<keyword evidence="1" id="KW-1133">Transmembrane helix</keyword>
<keyword evidence="3" id="KW-1185">Reference proteome</keyword>
<accession>A0A2V5IQA3</accession>
<keyword evidence="1" id="KW-0472">Membrane</keyword>
<sequence>MGWCGFIWRPIIDLGMCFYASVLLFSLYFPFVTVQLMWNEIKRVRVEGFFLSMHHPDLHGPFSRIFFPVASRKRVCLASVCIIITAVFQFFMSSPPVHPVCRVDVSLDRVCTFGLGLPRCFHTRPRPYKVIFECFSPLVCLSGLLRMACLFLSLCPILCDLHCHLGCGPGLPVEFDCSQRQDQLAVLALLEAWFG</sequence>
<feature type="transmembrane region" description="Helical" evidence="1">
    <location>
        <begin position="18"/>
        <end position="38"/>
    </location>
</feature>
<keyword evidence="1" id="KW-0812">Transmembrane</keyword>